<proteinExistence type="predicted"/>
<feature type="region of interest" description="Disordered" evidence="1">
    <location>
        <begin position="345"/>
        <end position="368"/>
    </location>
</feature>
<evidence type="ECO:0000256" key="1">
    <source>
        <dbReference type="SAM" id="MobiDB-lite"/>
    </source>
</evidence>
<dbReference type="OrthoDB" id="44841at2759"/>
<evidence type="ECO:0000259" key="2">
    <source>
        <dbReference type="PROSITE" id="PS50106"/>
    </source>
</evidence>
<feature type="compositionally biased region" description="Polar residues" evidence="1">
    <location>
        <begin position="694"/>
        <end position="704"/>
    </location>
</feature>
<dbReference type="InterPro" id="IPR001478">
    <property type="entry name" value="PDZ"/>
</dbReference>
<sequence>MSDTEASQSEPKSTVNDKKKREEDVAAPTAEKKCDDDEVKVKDEPEDQNKRRDETDAGEKTKYEAGQNESEVIVLLDESSPSKIEDMVTETGSAPPGEPPNKPHQRNREPSEELEYEPLPDEQAAEGDAEQQKEGQISLSGVQDELGDRDNSVMQSENPPEESSEEIHFQRVSDRRQIFEVPIIPSTSLKPVLCRKDQQEFASGKRQVSWESKVESISVEQSKHTHKSDKMTPQVSAYNDWEQTTSQPFTASRYAYSVAPSAISQPGEQFVSQATDQLATVSMSAGYPSPRGAKPFQSALYRRTPVTQLPDQRPFYVRPNFCITPHSAPGTPSPASIRATVEPWNNYPNQAKSMSAQPPPSQSVSDPISPQLSAAALDQKHGLAVGRKVSGNSIYVGSQVIATETGPSLTVPLRRPTSERHWGFTFFGGAENGCPPFVNKVNSGSLAAQQGIEVGDVIVSICNSLTVGRTQEQLKAEILRAGNELDLVLIKRGVDLNKIAQVAPKALPNSPRSLPPFSSGLSDRPFSFTGSGACSPRIEPTASRGRSFRSIKTKSIRILEEQLASGQSPSSVVQTKQHYQAARGLPATGAPSTYMQAYGQNPHQGYLGRSTTNPGPVKDPGWTGSENVVPIRSVHYHQSFGHSHMPSYGSDRGVGSWDQRSLGNPAWDNQSFSGQTFEWTVPAAAYQPPLQQYTQPSFNISSPQAGVYPNPSKKISPTS</sequence>
<organism evidence="3 4">
    <name type="scientific">Fasciolopsis buskii</name>
    <dbReference type="NCBI Taxonomy" id="27845"/>
    <lineage>
        <taxon>Eukaryota</taxon>
        <taxon>Metazoa</taxon>
        <taxon>Spiralia</taxon>
        <taxon>Lophotrochozoa</taxon>
        <taxon>Platyhelminthes</taxon>
        <taxon>Trematoda</taxon>
        <taxon>Digenea</taxon>
        <taxon>Plagiorchiida</taxon>
        <taxon>Echinostomata</taxon>
        <taxon>Echinostomatoidea</taxon>
        <taxon>Fasciolidae</taxon>
        <taxon>Fasciolopsis</taxon>
    </lineage>
</organism>
<protein>
    <submittedName>
        <fullName evidence="3">PDZ and LIM domain protein 7</fullName>
    </submittedName>
</protein>
<feature type="domain" description="PDZ" evidence="2">
    <location>
        <begin position="410"/>
        <end position="493"/>
    </location>
</feature>
<name>A0A8E0RPX7_9TREM</name>
<evidence type="ECO:0000313" key="3">
    <source>
        <dbReference type="EMBL" id="KAA0188289.1"/>
    </source>
</evidence>
<dbReference type="SMART" id="SM00228">
    <property type="entry name" value="PDZ"/>
    <property type="match status" value="1"/>
</dbReference>
<gene>
    <name evidence="3" type="ORF">FBUS_00184</name>
</gene>
<comment type="caution">
    <text evidence="3">The sequence shown here is derived from an EMBL/GenBank/DDBJ whole genome shotgun (WGS) entry which is preliminary data.</text>
</comment>
<evidence type="ECO:0000313" key="4">
    <source>
        <dbReference type="Proteomes" id="UP000728185"/>
    </source>
</evidence>
<accession>A0A8E0RPX7</accession>
<dbReference type="Proteomes" id="UP000728185">
    <property type="component" value="Unassembled WGS sequence"/>
</dbReference>
<dbReference type="EMBL" id="LUCM01008502">
    <property type="protein sequence ID" value="KAA0188289.1"/>
    <property type="molecule type" value="Genomic_DNA"/>
</dbReference>
<feature type="region of interest" description="Disordered" evidence="1">
    <location>
        <begin position="1"/>
        <end position="172"/>
    </location>
</feature>
<feature type="compositionally biased region" description="Basic and acidic residues" evidence="1">
    <location>
        <begin position="15"/>
        <end position="63"/>
    </location>
</feature>
<dbReference type="SUPFAM" id="SSF50156">
    <property type="entry name" value="PDZ domain-like"/>
    <property type="match status" value="1"/>
</dbReference>
<dbReference type="PROSITE" id="PS50106">
    <property type="entry name" value="PDZ"/>
    <property type="match status" value="1"/>
</dbReference>
<feature type="compositionally biased region" description="Polar residues" evidence="1">
    <location>
        <begin position="1"/>
        <end position="14"/>
    </location>
</feature>
<feature type="region of interest" description="Disordered" evidence="1">
    <location>
        <begin position="694"/>
        <end position="719"/>
    </location>
</feature>
<feature type="compositionally biased region" description="Acidic residues" evidence="1">
    <location>
        <begin position="112"/>
        <end position="129"/>
    </location>
</feature>
<dbReference type="Pfam" id="PF00595">
    <property type="entry name" value="PDZ"/>
    <property type="match status" value="1"/>
</dbReference>
<reference evidence="3" key="1">
    <citation type="submission" date="2019-05" db="EMBL/GenBank/DDBJ databases">
        <title>Annotation for the trematode Fasciolopsis buski.</title>
        <authorList>
            <person name="Choi Y.-J."/>
        </authorList>
    </citation>
    <scope>NUCLEOTIDE SEQUENCE</scope>
    <source>
        <strain evidence="3">HT</strain>
        <tissue evidence="3">Whole worm</tissue>
    </source>
</reference>
<dbReference type="InterPro" id="IPR036034">
    <property type="entry name" value="PDZ_sf"/>
</dbReference>
<dbReference type="Gene3D" id="2.30.42.10">
    <property type="match status" value="1"/>
</dbReference>
<feature type="compositionally biased region" description="Polar residues" evidence="1">
    <location>
        <begin position="346"/>
        <end position="368"/>
    </location>
</feature>
<dbReference type="AlphaFoldDB" id="A0A8E0RPX7"/>
<keyword evidence="4" id="KW-1185">Reference proteome</keyword>